<protein>
    <submittedName>
        <fullName evidence="1">Uncharacterized protein</fullName>
    </submittedName>
</protein>
<dbReference type="eggNOG" id="ENOG5032R23">
    <property type="taxonomic scope" value="Bacteria"/>
</dbReference>
<dbReference type="Proteomes" id="UP000050421">
    <property type="component" value="Unassembled WGS sequence"/>
</dbReference>
<name>A0A0P8ASA0_9BACT</name>
<comment type="caution">
    <text evidence="1">The sequence shown here is derived from an EMBL/GenBank/DDBJ whole genome shotgun (WGS) entry which is preliminary data.</text>
</comment>
<proteinExistence type="predicted"/>
<reference evidence="1 2" key="1">
    <citation type="submission" date="2015-09" db="EMBL/GenBank/DDBJ databases">
        <title>Identification and resolution of microdiversity through metagenomic sequencing of parallel consortia.</title>
        <authorList>
            <person name="Nelson W.C."/>
            <person name="Romine M.F."/>
            <person name="Lindemann S.R."/>
        </authorList>
    </citation>
    <scope>NUCLEOTIDE SEQUENCE [LARGE SCALE GENOMIC DNA]</scope>
    <source>
        <strain evidence="1">HL-49</strain>
    </source>
</reference>
<gene>
    <name evidence="1" type="ORF">HLUCCX10_04160</name>
</gene>
<organism evidence="1 2">
    <name type="scientific">Algoriphagus marincola HL-49</name>
    <dbReference type="NCBI Taxonomy" id="1305737"/>
    <lineage>
        <taxon>Bacteria</taxon>
        <taxon>Pseudomonadati</taxon>
        <taxon>Bacteroidota</taxon>
        <taxon>Cytophagia</taxon>
        <taxon>Cytophagales</taxon>
        <taxon>Cyclobacteriaceae</taxon>
        <taxon>Algoriphagus</taxon>
    </lineage>
</organism>
<dbReference type="OrthoDB" id="1421611at2"/>
<dbReference type="PATRIC" id="fig|1305737.6.peg.1480"/>
<evidence type="ECO:0000313" key="1">
    <source>
        <dbReference type="EMBL" id="KPQ18981.1"/>
    </source>
</evidence>
<sequence>MKRFRAYLAVGGLLLLLNSCVYSLFPIYTEETLVFIPELVGRWQLPEEDGDYIEFTSLSEEEDMVVNSAEPSENQPEGEYTDSVTVGDMTIRYNAADGMKVNGKMTYNRDSIRMFYEEIAKKSIAKSDAPSSDVGIALDAMGKTFEALGNTVEAVSKVSKRSTSIKGTAYSNFQESYRVTVMENGKLIEYIGHVAKIGKDYFLDIFPLAEYSDDGFGSNVLPVHTFLKLRLNGQKLVLTPFDLEKLNRLFESNLIRLRHENVDGSVLITAQPREIQKFLERYSEDETVFEDADIYERIDS</sequence>
<dbReference type="AlphaFoldDB" id="A0A0P8ASA0"/>
<evidence type="ECO:0000313" key="2">
    <source>
        <dbReference type="Proteomes" id="UP000050421"/>
    </source>
</evidence>
<dbReference type="EMBL" id="LJXT01000017">
    <property type="protein sequence ID" value="KPQ18981.1"/>
    <property type="molecule type" value="Genomic_DNA"/>
</dbReference>
<accession>A0A0P8ASA0</accession>
<dbReference type="STRING" id="1305737.GCA_000526355_03568"/>